<evidence type="ECO:0000313" key="7">
    <source>
        <dbReference type="Proteomes" id="UP000019482"/>
    </source>
</evidence>
<dbReference type="RefSeq" id="WP_017894691.1">
    <property type="nucleotide sequence ID" value="NZ_CBXI010000017.1"/>
</dbReference>
<dbReference type="SUPFAM" id="SSF52788">
    <property type="entry name" value="Phosphotyrosine protein phosphatases I"/>
    <property type="match status" value="1"/>
</dbReference>
<dbReference type="Gene3D" id="3.40.50.2300">
    <property type="match status" value="1"/>
</dbReference>
<dbReference type="EMBL" id="CBXI010000017">
    <property type="protein sequence ID" value="CDL91065.1"/>
    <property type="molecule type" value="Genomic_DNA"/>
</dbReference>
<keyword evidence="2 6" id="KW-0378">Hydrolase</keyword>
<evidence type="ECO:0000256" key="4">
    <source>
        <dbReference type="PIRSR" id="PIRSR617867-1"/>
    </source>
</evidence>
<dbReference type="InterPro" id="IPR017867">
    <property type="entry name" value="Tyr_phospatase_low_mol_wt"/>
</dbReference>
<proteinExistence type="inferred from homology"/>
<feature type="active site" evidence="4">
    <location>
        <position position="14"/>
    </location>
</feature>
<dbReference type="SMART" id="SM00226">
    <property type="entry name" value="LMWPc"/>
    <property type="match status" value="1"/>
</dbReference>
<dbReference type="CDD" id="cd16344">
    <property type="entry name" value="LMWPAP"/>
    <property type="match status" value="1"/>
</dbReference>
<feature type="active site" description="Nucleophile" evidence="4">
    <location>
        <position position="8"/>
    </location>
</feature>
<comment type="caution">
    <text evidence="6">The sequence shown here is derived from an EMBL/GenBank/DDBJ whole genome shotgun (WGS) entry which is preliminary data.</text>
</comment>
<dbReference type="PANTHER" id="PTHR11717:SF31">
    <property type="entry name" value="LOW MOLECULAR WEIGHT PROTEIN-TYROSINE-PHOSPHATASE ETP-RELATED"/>
    <property type="match status" value="1"/>
</dbReference>
<comment type="similarity">
    <text evidence="1">Belongs to the low molecular weight phosphotyrosine protein phosphatase family.</text>
</comment>
<dbReference type="PRINTS" id="PR00719">
    <property type="entry name" value="LMWPTPASE"/>
</dbReference>
<evidence type="ECO:0000256" key="2">
    <source>
        <dbReference type="ARBA" id="ARBA00022801"/>
    </source>
</evidence>
<dbReference type="GeneID" id="29418557"/>
<keyword evidence="3" id="KW-0904">Protein phosphatase</keyword>
<gene>
    <name evidence="6" type="ORF">CTDIVETGP_1135</name>
</gene>
<feature type="domain" description="Phosphotyrosine protein phosphatase I" evidence="5">
    <location>
        <begin position="2"/>
        <end position="144"/>
    </location>
</feature>
<dbReference type="Pfam" id="PF01451">
    <property type="entry name" value="LMWPc"/>
    <property type="match status" value="1"/>
</dbReference>
<dbReference type="InterPro" id="IPR036196">
    <property type="entry name" value="Ptyr_pPase_sf"/>
</dbReference>
<sequence length="152" mass="17062">MKKILFVCTGNTCRSCMAEAIFNKLCSIDGLYSRSAGISVVTNSITSPESVDVVKRYIDVDISSRKAVQITHSMLNDSSLILTMTQYIKDMLTDSFQDFKNKIYTLREIASLKGDIADPFGRSIDVYELTYKQIEASILLLLRKLKEDTGII</sequence>
<dbReference type="PANTHER" id="PTHR11717">
    <property type="entry name" value="LOW MOLECULAR WEIGHT PROTEIN TYROSINE PHOSPHATASE"/>
    <property type="match status" value="1"/>
</dbReference>
<dbReference type="OrthoDB" id="9784339at2"/>
<dbReference type="InterPro" id="IPR050438">
    <property type="entry name" value="LMW_PTPase"/>
</dbReference>
<feature type="active site" description="Proton donor" evidence="4">
    <location>
        <position position="118"/>
    </location>
</feature>
<dbReference type="GO" id="GO:0004725">
    <property type="term" value="F:protein tyrosine phosphatase activity"/>
    <property type="evidence" value="ECO:0007669"/>
    <property type="project" value="UniProtKB-EC"/>
</dbReference>
<name>W6N4V4_CLOTY</name>
<evidence type="ECO:0000259" key="5">
    <source>
        <dbReference type="SMART" id="SM00226"/>
    </source>
</evidence>
<reference evidence="6 7" key="1">
    <citation type="journal article" date="2015" name="Genome Announc.">
        <title>Draft Genome Sequence of Clostridium tyrobutyricum Strain DIVETGP, Isolated from Cow's Milk for Grana Padano Production.</title>
        <authorList>
            <person name="Soggiu A."/>
            <person name="Piras C."/>
            <person name="Gaiarsa S."/>
            <person name="Sassera D."/>
            <person name="Roncada P."/>
            <person name="Bendixen E."/>
            <person name="Brasca M."/>
            <person name="Bonizzi L."/>
        </authorList>
    </citation>
    <scope>NUCLEOTIDE SEQUENCE [LARGE SCALE GENOMIC DNA]</scope>
    <source>
        <strain evidence="6 7">DIVETGP</strain>
    </source>
</reference>
<evidence type="ECO:0000256" key="3">
    <source>
        <dbReference type="ARBA" id="ARBA00022912"/>
    </source>
</evidence>
<dbReference type="AlphaFoldDB" id="W6N4V4"/>
<accession>W6N4V4</accession>
<dbReference type="InterPro" id="IPR023485">
    <property type="entry name" value="Ptyr_pPase"/>
</dbReference>
<protein>
    <submittedName>
        <fullName evidence="6">Low molecular weight protein tyrosine phosphatase</fullName>
        <ecNumber evidence="6">3.1.3.48</ecNumber>
    </submittedName>
</protein>
<evidence type="ECO:0000256" key="1">
    <source>
        <dbReference type="ARBA" id="ARBA00011063"/>
    </source>
</evidence>
<dbReference type="EC" id="3.1.3.48" evidence="6"/>
<keyword evidence="7" id="KW-1185">Reference proteome</keyword>
<evidence type="ECO:0000313" key="6">
    <source>
        <dbReference type="EMBL" id="CDL91065.1"/>
    </source>
</evidence>
<organism evidence="6 7">
    <name type="scientific">Clostridium tyrobutyricum DIVETGP</name>
    <dbReference type="NCBI Taxonomy" id="1408889"/>
    <lineage>
        <taxon>Bacteria</taxon>
        <taxon>Bacillati</taxon>
        <taxon>Bacillota</taxon>
        <taxon>Clostridia</taxon>
        <taxon>Eubacteriales</taxon>
        <taxon>Clostridiaceae</taxon>
        <taxon>Clostridium</taxon>
    </lineage>
</organism>
<dbReference type="Proteomes" id="UP000019482">
    <property type="component" value="Unassembled WGS sequence"/>
</dbReference>